<name>A0AAN4UW06_9RHOB</name>
<dbReference type="Proteomes" id="UP000634647">
    <property type="component" value="Unassembled WGS sequence"/>
</dbReference>
<dbReference type="InterPro" id="IPR045524">
    <property type="entry name" value="DUF6473"/>
</dbReference>
<protein>
    <recommendedName>
        <fullName evidence="1">DUF6473 domain-containing protein</fullName>
    </recommendedName>
</protein>
<dbReference type="Proteomes" id="UP000199541">
    <property type="component" value="Unassembled WGS sequence"/>
</dbReference>
<reference evidence="3 4" key="2">
    <citation type="submission" date="2016-10" db="EMBL/GenBank/DDBJ databases">
        <authorList>
            <person name="Varghese N."/>
            <person name="Submissions S."/>
        </authorList>
    </citation>
    <scope>NUCLEOTIDE SEQUENCE [LARGE SCALE GENOMIC DNA]</scope>
    <source>
        <strain evidence="3 4">DSM 24802</strain>
    </source>
</reference>
<comment type="caution">
    <text evidence="2">The sequence shown here is derived from an EMBL/GenBank/DDBJ whole genome shotgun (WGS) entry which is preliminary data.</text>
</comment>
<dbReference type="EMBL" id="BNAB01000051">
    <property type="protein sequence ID" value="GHE06585.1"/>
    <property type="molecule type" value="Genomic_DNA"/>
</dbReference>
<gene>
    <name evidence="2" type="ORF">GCM10008024_41280</name>
    <name evidence="3" type="ORF">SAMN05444006_1592</name>
</gene>
<dbReference type="EMBL" id="FNOB01000059">
    <property type="protein sequence ID" value="SDX97657.1"/>
    <property type="molecule type" value="Genomic_DNA"/>
</dbReference>
<reference evidence="2" key="3">
    <citation type="submission" date="2023-06" db="EMBL/GenBank/DDBJ databases">
        <authorList>
            <person name="Sun Q."/>
            <person name="Zhou Y."/>
        </authorList>
    </citation>
    <scope>NUCLEOTIDE SEQUENCE</scope>
    <source>
        <strain evidence="2">CGMCC 1.10859</strain>
    </source>
</reference>
<dbReference type="Pfam" id="PF20078">
    <property type="entry name" value="DUF6473"/>
    <property type="match status" value="1"/>
</dbReference>
<organism evidence="2 5">
    <name type="scientific">Allgaiera indica</name>
    <dbReference type="NCBI Taxonomy" id="765699"/>
    <lineage>
        <taxon>Bacteria</taxon>
        <taxon>Pseudomonadati</taxon>
        <taxon>Pseudomonadota</taxon>
        <taxon>Alphaproteobacteria</taxon>
        <taxon>Rhodobacterales</taxon>
        <taxon>Paracoccaceae</taxon>
        <taxon>Allgaiera</taxon>
    </lineage>
</organism>
<evidence type="ECO:0000313" key="4">
    <source>
        <dbReference type="Proteomes" id="UP000199541"/>
    </source>
</evidence>
<reference evidence="2" key="1">
    <citation type="journal article" date="2014" name="Int. J. Syst. Evol. Microbiol.">
        <title>Complete genome sequence of Corynebacterium casei LMG S-19264T (=DSM 44701T), isolated from a smear-ripened cheese.</title>
        <authorList>
            <consortium name="US DOE Joint Genome Institute (JGI-PGF)"/>
            <person name="Walter F."/>
            <person name="Albersmeier A."/>
            <person name="Kalinowski J."/>
            <person name="Ruckert C."/>
        </authorList>
    </citation>
    <scope>NUCLEOTIDE SEQUENCE</scope>
    <source>
        <strain evidence="2">CGMCC 1.10859</strain>
    </source>
</reference>
<evidence type="ECO:0000259" key="1">
    <source>
        <dbReference type="Pfam" id="PF20078"/>
    </source>
</evidence>
<dbReference type="RefSeq" id="WP_035841454.1">
    <property type="nucleotide sequence ID" value="NZ_BNAB01000051.1"/>
</dbReference>
<evidence type="ECO:0000313" key="2">
    <source>
        <dbReference type="EMBL" id="GHE06585.1"/>
    </source>
</evidence>
<evidence type="ECO:0000313" key="5">
    <source>
        <dbReference type="Proteomes" id="UP000634647"/>
    </source>
</evidence>
<feature type="domain" description="DUF6473" evidence="1">
    <location>
        <begin position="1"/>
        <end position="275"/>
    </location>
</feature>
<sequence>MTYEAKGAGGLDYHPCRYGTSKLVFRGPKRKLDGKFCAVLGGNATYGRFIERPFPAMVEEAAGLKMVNFGCMNAGVDVYLNDPGIVDLCDSARVTVVQVMGAHNMTNRFYAVHPRRNDRFLRASSLLKTIYREVDFTEFHFTRHMLRALQELSPERFEVVADELKAAWVARMRLLLRRITGKTVLLWVADHAPGAGAAPLSLDREPLLVDRDMLDAVSTHATEYVEAISSPEARETGTQGMRISALDEAAAAELPGPAVHAEVARTLEPVLRRMMS</sequence>
<evidence type="ECO:0000313" key="3">
    <source>
        <dbReference type="EMBL" id="SDX97657.1"/>
    </source>
</evidence>
<proteinExistence type="predicted"/>
<accession>A0AAN4UW06</accession>
<keyword evidence="4" id="KW-1185">Reference proteome</keyword>
<dbReference type="AlphaFoldDB" id="A0AAN4UW06"/>